<dbReference type="Proteomes" id="UP000074382">
    <property type="component" value="Unassembled WGS sequence"/>
</dbReference>
<protein>
    <submittedName>
        <fullName evidence="2">Membrane protein</fullName>
    </submittedName>
</protein>
<keyword evidence="1" id="KW-0472">Membrane</keyword>
<feature type="transmembrane region" description="Helical" evidence="1">
    <location>
        <begin position="68"/>
        <end position="87"/>
    </location>
</feature>
<name>A0A147KK03_THECS</name>
<keyword evidence="1" id="KW-1133">Transmembrane helix</keyword>
<reference evidence="3" key="1">
    <citation type="journal article" date="2017" name="Acta Aliment.">
        <title>Plant polysaccharide degrading enzyme system of Thermpbifida cellulosilytica TB100 revealed by de novo genome project data.</title>
        <authorList>
            <person name="Toth A."/>
            <person name="Baka E."/>
            <person name="Luzics S."/>
            <person name="Bata-Vidacs I."/>
            <person name="Nagy I."/>
            <person name="Balint B."/>
            <person name="Herceg R."/>
            <person name="Olasz F."/>
            <person name="Wilk T."/>
            <person name="Nagy T."/>
            <person name="Kriszt B."/>
            <person name="Nagy I."/>
            <person name="Kukolya J."/>
        </authorList>
    </citation>
    <scope>NUCLEOTIDE SEQUENCE [LARGE SCALE GENOMIC DNA]</scope>
    <source>
        <strain evidence="3">TB100</strain>
    </source>
</reference>
<accession>A0A147KK03</accession>
<evidence type="ECO:0000313" key="3">
    <source>
        <dbReference type="Proteomes" id="UP000074382"/>
    </source>
</evidence>
<dbReference type="PATRIC" id="fig|665004.4.peg.819"/>
<proteinExistence type="predicted"/>
<evidence type="ECO:0000313" key="2">
    <source>
        <dbReference type="EMBL" id="KUP97624.1"/>
    </source>
</evidence>
<keyword evidence="1" id="KW-0812">Transmembrane</keyword>
<sequence>MVDGWTTVVQMASLALAVWCGISAFRNRPMLVPHLIGIAVLEVLLLVQLVLSIVLLVEGPRPPDTVTFVSYLVTLVLVPPACAVWGLMERSKWGPAVIAFACLVIPVLMVRLEQLWNASVV</sequence>
<keyword evidence="3" id="KW-1185">Reference proteome</keyword>
<dbReference type="EMBL" id="LGEM01000022">
    <property type="protein sequence ID" value="KUP97624.1"/>
    <property type="molecule type" value="Genomic_DNA"/>
</dbReference>
<feature type="transmembrane region" description="Helical" evidence="1">
    <location>
        <begin position="94"/>
        <end position="112"/>
    </location>
</feature>
<dbReference type="OrthoDB" id="3828660at2"/>
<dbReference type="RefSeq" id="WP_068753504.1">
    <property type="nucleotide sequence ID" value="NZ_KQ950180.1"/>
</dbReference>
<evidence type="ECO:0000256" key="1">
    <source>
        <dbReference type="SAM" id="Phobius"/>
    </source>
</evidence>
<comment type="caution">
    <text evidence="2">The sequence shown here is derived from an EMBL/GenBank/DDBJ whole genome shotgun (WGS) entry which is preliminary data.</text>
</comment>
<organism evidence="2 3">
    <name type="scientific">Thermobifida cellulosilytica TB100</name>
    <dbReference type="NCBI Taxonomy" id="665004"/>
    <lineage>
        <taxon>Bacteria</taxon>
        <taxon>Bacillati</taxon>
        <taxon>Actinomycetota</taxon>
        <taxon>Actinomycetes</taxon>
        <taxon>Streptosporangiales</taxon>
        <taxon>Nocardiopsidaceae</taxon>
        <taxon>Thermobifida</taxon>
    </lineage>
</organism>
<feature type="transmembrane region" description="Helical" evidence="1">
    <location>
        <begin position="32"/>
        <end position="56"/>
    </location>
</feature>
<gene>
    <name evidence="2" type="ORF">AC529_06125</name>
</gene>
<dbReference type="STRING" id="665004.AC529_06125"/>
<dbReference type="AlphaFoldDB" id="A0A147KK03"/>
<feature type="transmembrane region" description="Helical" evidence="1">
    <location>
        <begin position="6"/>
        <end position="25"/>
    </location>
</feature>